<keyword evidence="2" id="KW-1185">Reference proteome</keyword>
<dbReference type="EMBL" id="JBJQOH010000008">
    <property type="protein sequence ID" value="KAL3677500.1"/>
    <property type="molecule type" value="Genomic_DNA"/>
</dbReference>
<organism evidence="1 2">
    <name type="scientific">Riccia sorocarpa</name>
    <dbReference type="NCBI Taxonomy" id="122646"/>
    <lineage>
        <taxon>Eukaryota</taxon>
        <taxon>Viridiplantae</taxon>
        <taxon>Streptophyta</taxon>
        <taxon>Embryophyta</taxon>
        <taxon>Marchantiophyta</taxon>
        <taxon>Marchantiopsida</taxon>
        <taxon>Marchantiidae</taxon>
        <taxon>Marchantiales</taxon>
        <taxon>Ricciaceae</taxon>
        <taxon>Riccia</taxon>
    </lineage>
</organism>
<sequence>MQRLRLQDKHLASIDTVARQPSAKAFILLEWLDSVFLLHCKRQPADGRCHLSNNFTKKEVYDHYRTDMVQVHECLQYLSFKNYWVKYYPLVIMPTTYKFFVYDFCKLYKSKRDKDLTKIGKVEAIEALKLHRKQQADERATAGWHRWKALDSPKDCAYIQIDGIDKKKIALPHFAKQPKSVDGAVLVDVHLVGAIIFHGKLQTRAFLTYNNLKYDSNLTIIVLQKILLVAILNLYCWL</sequence>
<accession>A0ABD3GHI4</accession>
<evidence type="ECO:0008006" key="3">
    <source>
        <dbReference type="Google" id="ProtNLM"/>
    </source>
</evidence>
<evidence type="ECO:0000313" key="2">
    <source>
        <dbReference type="Proteomes" id="UP001633002"/>
    </source>
</evidence>
<dbReference type="PANTHER" id="PTHR33153:SF3">
    <property type="entry name" value="TRAFFICKING PROTEIN PARTICLE COMPLEX SUBUNIT 11 DOMAIN-CONTAINING PROTEIN"/>
    <property type="match status" value="1"/>
</dbReference>
<comment type="caution">
    <text evidence="1">The sequence shown here is derived from an EMBL/GenBank/DDBJ whole genome shotgun (WGS) entry which is preliminary data.</text>
</comment>
<protein>
    <recommendedName>
        <fullName evidence="3">Transposase</fullName>
    </recommendedName>
</protein>
<reference evidence="1 2" key="1">
    <citation type="submission" date="2024-09" db="EMBL/GenBank/DDBJ databases">
        <title>Chromosome-scale assembly of Riccia sorocarpa.</title>
        <authorList>
            <person name="Paukszto L."/>
        </authorList>
    </citation>
    <scope>NUCLEOTIDE SEQUENCE [LARGE SCALE GENOMIC DNA]</scope>
    <source>
        <strain evidence="1">LP-2024</strain>
        <tissue evidence="1">Aerial parts of the thallus</tissue>
    </source>
</reference>
<evidence type="ECO:0000313" key="1">
    <source>
        <dbReference type="EMBL" id="KAL3677500.1"/>
    </source>
</evidence>
<gene>
    <name evidence="1" type="ORF">R1sor_027448</name>
</gene>
<proteinExistence type="predicted"/>
<name>A0ABD3GHI4_9MARC</name>
<dbReference type="AlphaFoldDB" id="A0ABD3GHI4"/>
<dbReference type="Proteomes" id="UP001633002">
    <property type="component" value="Unassembled WGS sequence"/>
</dbReference>
<dbReference type="PANTHER" id="PTHR33153">
    <property type="entry name" value="MYND-TYPE DOMAIN-CONTAINING PROTEIN"/>
    <property type="match status" value="1"/>
</dbReference>